<dbReference type="PANTHER" id="PTHR30035:SF3">
    <property type="entry name" value="INTERMEMBRANE PHOSPHOLIPID TRANSPORT SYSTEM LIPOPROTEIN MLAA"/>
    <property type="match status" value="1"/>
</dbReference>
<evidence type="ECO:0000256" key="3">
    <source>
        <dbReference type="SAM" id="Phobius"/>
    </source>
</evidence>
<keyword evidence="3" id="KW-0472">Membrane</keyword>
<sequence length="325" mass="37120">MADLVFHLGLPTTKHESCCLDFLRLSYKINKIKKELMLIMKKKYSFSILTSILFVFILISSGFAQSNQEISVVLPYDSIFVASRQINETNKDNSIFFAQINQSIQEEDDLDELFLEDYDNREEPQSIADPLYYFNYTMYALNDILYFAAIKPLASAYKAITPNLVRKGVKNFFHNLVFPVRFVNNVLQGKIKKAGTEFDIFLVNSTFGVLGFGQVAQNKFNLRTSDEDLGQSLGYYSIGNGCYLMLPVLGPSTIRDALGRVGDSFLTPIDYLDPWELSWGLKAYDRINETSFHIGDYEALKKAALDPYAAIRDAYIQHRQEKIKN</sequence>
<dbReference type="GO" id="GO:0120010">
    <property type="term" value="P:intermembrane phospholipid transfer"/>
    <property type="evidence" value="ECO:0007669"/>
    <property type="project" value="TreeGrafter"/>
</dbReference>
<evidence type="ECO:0000313" key="4">
    <source>
        <dbReference type="EMBL" id="SDT95109.1"/>
    </source>
</evidence>
<dbReference type="AlphaFoldDB" id="A0A1H2EJC8"/>
<dbReference type="PRINTS" id="PR01805">
    <property type="entry name" value="VACJLIPOPROT"/>
</dbReference>
<dbReference type="EMBL" id="FNLL01000003">
    <property type="protein sequence ID" value="SDT95109.1"/>
    <property type="molecule type" value="Genomic_DNA"/>
</dbReference>
<feature type="transmembrane region" description="Helical" evidence="3">
    <location>
        <begin position="44"/>
        <end position="64"/>
    </location>
</feature>
<proteinExistence type="inferred from homology"/>
<evidence type="ECO:0000256" key="2">
    <source>
        <dbReference type="ARBA" id="ARBA00022729"/>
    </source>
</evidence>
<dbReference type="PANTHER" id="PTHR30035">
    <property type="entry name" value="LIPOPROTEIN VACJ-RELATED"/>
    <property type="match status" value="1"/>
</dbReference>
<keyword evidence="5" id="KW-1185">Reference proteome</keyword>
<reference evidence="5" key="1">
    <citation type="submission" date="2016-10" db="EMBL/GenBank/DDBJ databases">
        <authorList>
            <person name="Varghese N."/>
            <person name="Submissions S."/>
        </authorList>
    </citation>
    <scope>NUCLEOTIDE SEQUENCE [LARGE SCALE GENOMIC DNA]</scope>
    <source>
        <strain evidence="5">DSM 3384</strain>
    </source>
</reference>
<keyword evidence="4" id="KW-0449">Lipoprotein</keyword>
<keyword evidence="2" id="KW-0732">Signal</keyword>
<evidence type="ECO:0000313" key="5">
    <source>
        <dbReference type="Proteomes" id="UP000199608"/>
    </source>
</evidence>
<dbReference type="Proteomes" id="UP000199608">
    <property type="component" value="Unassembled WGS sequence"/>
</dbReference>
<organism evidence="4 5">
    <name type="scientific">Desulfobacula phenolica</name>
    <dbReference type="NCBI Taxonomy" id="90732"/>
    <lineage>
        <taxon>Bacteria</taxon>
        <taxon>Pseudomonadati</taxon>
        <taxon>Thermodesulfobacteriota</taxon>
        <taxon>Desulfobacteria</taxon>
        <taxon>Desulfobacterales</taxon>
        <taxon>Desulfobacteraceae</taxon>
        <taxon>Desulfobacula</taxon>
    </lineage>
</organism>
<dbReference type="GO" id="GO:0016020">
    <property type="term" value="C:membrane"/>
    <property type="evidence" value="ECO:0007669"/>
    <property type="project" value="InterPro"/>
</dbReference>
<comment type="similarity">
    <text evidence="1">Belongs to the MlaA family.</text>
</comment>
<dbReference type="Pfam" id="PF04333">
    <property type="entry name" value="MlaA"/>
    <property type="match status" value="1"/>
</dbReference>
<dbReference type="InterPro" id="IPR007428">
    <property type="entry name" value="MlaA"/>
</dbReference>
<gene>
    <name evidence="4" type="ORF">SAMN04487931_103157</name>
</gene>
<accession>A0A1H2EJC8</accession>
<name>A0A1H2EJC8_9BACT</name>
<evidence type="ECO:0000256" key="1">
    <source>
        <dbReference type="ARBA" id="ARBA00010634"/>
    </source>
</evidence>
<keyword evidence="3" id="KW-0812">Transmembrane</keyword>
<protein>
    <submittedName>
        <fullName evidence="4">Phospholipid-binding lipoprotein MlaA</fullName>
    </submittedName>
</protein>
<keyword evidence="3" id="KW-1133">Transmembrane helix</keyword>